<dbReference type="RefSeq" id="WP_137065990.1">
    <property type="nucleotide sequence ID" value="NZ_CP040748.1"/>
</dbReference>
<feature type="domain" description="HTH tetR-type" evidence="5">
    <location>
        <begin position="27"/>
        <end position="87"/>
    </location>
</feature>
<dbReference type="PANTHER" id="PTHR30055">
    <property type="entry name" value="HTH-TYPE TRANSCRIPTIONAL REGULATOR RUTR"/>
    <property type="match status" value="1"/>
</dbReference>
<comment type="caution">
    <text evidence="6">The sequence shown here is derived from an EMBL/GenBank/DDBJ whole genome shotgun (WGS) entry which is preliminary data.</text>
</comment>
<organism evidence="6 7">
    <name type="scientific">Nocardioides jishulii</name>
    <dbReference type="NCBI Taxonomy" id="2575440"/>
    <lineage>
        <taxon>Bacteria</taxon>
        <taxon>Bacillati</taxon>
        <taxon>Actinomycetota</taxon>
        <taxon>Actinomycetes</taxon>
        <taxon>Propionibacteriales</taxon>
        <taxon>Nocardioidaceae</taxon>
        <taxon>Nocardioides</taxon>
    </lineage>
</organism>
<reference evidence="6 7" key="1">
    <citation type="submission" date="2019-04" db="EMBL/GenBank/DDBJ databases">
        <authorList>
            <person name="Dong K."/>
        </authorList>
    </citation>
    <scope>NUCLEOTIDE SEQUENCE [LARGE SCALE GENOMIC DNA]</scope>
    <source>
        <strain evidence="7">dk3543</strain>
    </source>
</reference>
<evidence type="ECO:0000256" key="3">
    <source>
        <dbReference type="ARBA" id="ARBA00023163"/>
    </source>
</evidence>
<evidence type="ECO:0000313" key="6">
    <source>
        <dbReference type="EMBL" id="TKI62721.1"/>
    </source>
</evidence>
<dbReference type="SUPFAM" id="SSF46689">
    <property type="entry name" value="Homeodomain-like"/>
    <property type="match status" value="1"/>
</dbReference>
<evidence type="ECO:0000259" key="5">
    <source>
        <dbReference type="PROSITE" id="PS50977"/>
    </source>
</evidence>
<keyword evidence="7" id="KW-1185">Reference proteome</keyword>
<dbReference type="InterPro" id="IPR050109">
    <property type="entry name" value="HTH-type_TetR-like_transc_reg"/>
</dbReference>
<evidence type="ECO:0000256" key="2">
    <source>
        <dbReference type="ARBA" id="ARBA00023125"/>
    </source>
</evidence>
<evidence type="ECO:0000313" key="7">
    <source>
        <dbReference type="Proteomes" id="UP000307808"/>
    </source>
</evidence>
<proteinExistence type="predicted"/>
<keyword evidence="2 4" id="KW-0238">DNA-binding</keyword>
<dbReference type="Proteomes" id="UP000307808">
    <property type="component" value="Unassembled WGS sequence"/>
</dbReference>
<name>A0A4U2YRW1_9ACTN</name>
<dbReference type="PROSITE" id="PS50977">
    <property type="entry name" value="HTH_TETR_2"/>
    <property type="match status" value="1"/>
</dbReference>
<evidence type="ECO:0000256" key="4">
    <source>
        <dbReference type="PROSITE-ProRule" id="PRU00335"/>
    </source>
</evidence>
<dbReference type="InterPro" id="IPR009057">
    <property type="entry name" value="Homeodomain-like_sf"/>
</dbReference>
<dbReference type="Gene3D" id="1.10.10.60">
    <property type="entry name" value="Homeodomain-like"/>
    <property type="match status" value="1"/>
</dbReference>
<dbReference type="PANTHER" id="PTHR30055:SF234">
    <property type="entry name" value="HTH-TYPE TRANSCRIPTIONAL REGULATOR BETI"/>
    <property type="match status" value="1"/>
</dbReference>
<dbReference type="AlphaFoldDB" id="A0A4U2YRW1"/>
<accession>A0A4U2YRW1</accession>
<keyword evidence="3" id="KW-0804">Transcription</keyword>
<feature type="DNA-binding region" description="H-T-H motif" evidence="4">
    <location>
        <begin position="50"/>
        <end position="69"/>
    </location>
</feature>
<dbReference type="GO" id="GO:0003700">
    <property type="term" value="F:DNA-binding transcription factor activity"/>
    <property type="evidence" value="ECO:0007669"/>
    <property type="project" value="TreeGrafter"/>
</dbReference>
<dbReference type="EMBL" id="SZPY01000002">
    <property type="protein sequence ID" value="TKI62721.1"/>
    <property type="molecule type" value="Genomic_DNA"/>
</dbReference>
<dbReference type="GO" id="GO:0000976">
    <property type="term" value="F:transcription cis-regulatory region binding"/>
    <property type="evidence" value="ECO:0007669"/>
    <property type="project" value="TreeGrafter"/>
</dbReference>
<dbReference type="OrthoDB" id="116659at2"/>
<keyword evidence="1" id="KW-0805">Transcription regulation</keyword>
<protein>
    <submittedName>
        <fullName evidence="6">TetR/AcrR family transcriptional regulator</fullName>
    </submittedName>
</protein>
<gene>
    <name evidence="6" type="ORF">FC770_10235</name>
</gene>
<sequence>MPDSRSPESHLLSLLVHVRDNQQPDPEGRRHEIVQQAMVLFTQLGYGGTSMRAIASAVGVQAGSMYAHFPQGKHQILFEGLRDILQEFLAHLSATLTPEMSYREQFETLVRRHVSWQLDNGSRGLAWQAAFGGLGAAEALTKEEQDNFRTVRLTYYGYVESLVSALGNPDDAFALSRAVLTLCDNANRVRPHPGATVDEVADQVVDVVNRIVRLEGAEVSAAS</sequence>
<dbReference type="InterPro" id="IPR001647">
    <property type="entry name" value="HTH_TetR"/>
</dbReference>
<dbReference type="Pfam" id="PF00440">
    <property type="entry name" value="TetR_N"/>
    <property type="match status" value="1"/>
</dbReference>
<evidence type="ECO:0000256" key="1">
    <source>
        <dbReference type="ARBA" id="ARBA00023015"/>
    </source>
</evidence>
<dbReference type="Gene3D" id="1.10.357.10">
    <property type="entry name" value="Tetracycline Repressor, domain 2"/>
    <property type="match status" value="1"/>
</dbReference>